<dbReference type="OrthoDB" id="4950677at2759"/>
<evidence type="ECO:0000256" key="1">
    <source>
        <dbReference type="ARBA" id="ARBA00009986"/>
    </source>
</evidence>
<dbReference type="PANTHER" id="PTHR43866">
    <property type="entry name" value="MALONATE-SEMIALDEHYDE DEHYDROGENASE"/>
    <property type="match status" value="1"/>
</dbReference>
<dbReference type="EMBL" id="QKYT01000320">
    <property type="protein sequence ID" value="RIA87228.1"/>
    <property type="molecule type" value="Genomic_DNA"/>
</dbReference>
<dbReference type="AlphaFoldDB" id="A0A397SMH4"/>
<dbReference type="Proteomes" id="UP000265703">
    <property type="component" value="Unassembled WGS sequence"/>
</dbReference>
<protein>
    <recommendedName>
        <fullName evidence="4">FAR1 domain-containing protein</fullName>
    </recommendedName>
</protein>
<dbReference type="GO" id="GO:0006210">
    <property type="term" value="P:thymine catabolic process"/>
    <property type="evidence" value="ECO:0007669"/>
    <property type="project" value="TreeGrafter"/>
</dbReference>
<sequence>MISCALVKKRTRKDRHGELKNMTLRCDRGGIYNNSLGLTEERRQRQKRTRLIDCPFELYAARHNGLWYLEVRNANHNHDRSEDMSGHDLLT</sequence>
<comment type="caution">
    <text evidence="2">The sequence shown here is derived from an EMBL/GenBank/DDBJ whole genome shotgun (WGS) entry which is preliminary data.</text>
</comment>
<evidence type="ECO:0008006" key="4">
    <source>
        <dbReference type="Google" id="ProtNLM"/>
    </source>
</evidence>
<evidence type="ECO:0000313" key="2">
    <source>
        <dbReference type="EMBL" id="RIA87228.1"/>
    </source>
</evidence>
<dbReference type="STRING" id="658196.A0A397SMH4"/>
<reference evidence="2 3" key="1">
    <citation type="submission" date="2018-06" db="EMBL/GenBank/DDBJ databases">
        <title>Comparative genomics reveals the genomic features of Rhizophagus irregularis, R. cerebriforme, R. diaphanum and Gigaspora rosea, and their symbiotic lifestyle signature.</title>
        <authorList>
            <person name="Morin E."/>
            <person name="San Clemente H."/>
            <person name="Chen E.C.H."/>
            <person name="De La Providencia I."/>
            <person name="Hainaut M."/>
            <person name="Kuo A."/>
            <person name="Kohler A."/>
            <person name="Murat C."/>
            <person name="Tang N."/>
            <person name="Roy S."/>
            <person name="Loubradou J."/>
            <person name="Henrissat B."/>
            <person name="Grigoriev I.V."/>
            <person name="Corradi N."/>
            <person name="Roux C."/>
            <person name="Martin F.M."/>
        </authorList>
    </citation>
    <scope>NUCLEOTIDE SEQUENCE [LARGE SCALE GENOMIC DNA]</scope>
    <source>
        <strain evidence="2 3">DAOM 227022</strain>
    </source>
</reference>
<proteinExistence type="inferred from homology"/>
<organism evidence="2 3">
    <name type="scientific">Glomus cerebriforme</name>
    <dbReference type="NCBI Taxonomy" id="658196"/>
    <lineage>
        <taxon>Eukaryota</taxon>
        <taxon>Fungi</taxon>
        <taxon>Fungi incertae sedis</taxon>
        <taxon>Mucoromycota</taxon>
        <taxon>Glomeromycotina</taxon>
        <taxon>Glomeromycetes</taxon>
        <taxon>Glomerales</taxon>
        <taxon>Glomeraceae</taxon>
        <taxon>Glomus</taxon>
    </lineage>
</organism>
<dbReference type="GO" id="GO:0004491">
    <property type="term" value="F:methylmalonate-semialdehyde dehydrogenase (acylating, NAD) activity"/>
    <property type="evidence" value="ECO:0007669"/>
    <property type="project" value="InterPro"/>
</dbReference>
<dbReference type="InterPro" id="IPR010061">
    <property type="entry name" value="MeMal-semiAld_DH"/>
</dbReference>
<dbReference type="PANTHER" id="PTHR43866:SF3">
    <property type="entry name" value="METHYLMALONATE-SEMIALDEHYDE DEHYDROGENASE [ACYLATING], MITOCHONDRIAL"/>
    <property type="match status" value="1"/>
</dbReference>
<dbReference type="GO" id="GO:0005739">
    <property type="term" value="C:mitochondrion"/>
    <property type="evidence" value="ECO:0007669"/>
    <property type="project" value="TreeGrafter"/>
</dbReference>
<comment type="similarity">
    <text evidence="1">Belongs to the aldehyde dehydrogenase family.</text>
</comment>
<dbReference type="GO" id="GO:0006574">
    <property type="term" value="P:L-valine catabolic process"/>
    <property type="evidence" value="ECO:0007669"/>
    <property type="project" value="TreeGrafter"/>
</dbReference>
<accession>A0A397SMH4</accession>
<name>A0A397SMH4_9GLOM</name>
<keyword evidence="3" id="KW-1185">Reference proteome</keyword>
<evidence type="ECO:0000313" key="3">
    <source>
        <dbReference type="Proteomes" id="UP000265703"/>
    </source>
</evidence>
<gene>
    <name evidence="2" type="ORF">C1645_828111</name>
</gene>